<dbReference type="InterPro" id="IPR024964">
    <property type="entry name" value="CTLH/CRA"/>
</dbReference>
<dbReference type="InterPro" id="IPR044736">
    <property type="entry name" value="Gid1/RanBPM/SPLA_SPRY"/>
</dbReference>
<dbReference type="Gene3D" id="2.60.120.920">
    <property type="match status" value="1"/>
</dbReference>
<dbReference type="InterPro" id="IPR003877">
    <property type="entry name" value="SPRY_dom"/>
</dbReference>
<dbReference type="InterPro" id="IPR013144">
    <property type="entry name" value="CRA_dom"/>
</dbReference>
<sequence>MGSVRMSGKCLKKVHVMIKLWNATGSTDCTKTSSNSATGNKQAPYQCVMKLKEQGRKGFFLYDSIDSDELGDSDQREAMEENEEEEELRPTALYTVGGSDEFTFVSPDGLSGQYTGPDHDGVVLQTENPAPTNCLAYYFEVHIMNAGEKGEIAIGFSKEHIYSEGYTVRSCAYIGNSGLICSQNGDGDRTVAKASDTYTTGDLVGCGIDSVSQEFFFTKNGTIVGTIPRQFRRPVYPTIVLHSQNEAVTVNFGGQIAFSFDFEHFEESLRVKKEREIEKISMSRSISHGLVKTYLLRYGYEDSFRAFNLAASRHTVIAQENSFDEYELHQRKKLRELIMTAEIDDAIAALKDRYPQLIEGGSEAYFLLICQKIVELVRKGAIAEAKSFGNQDFKDFRDSSLLKNLFDDCSALFECETIEESGAAYLLGETQKNIVAAAVSEAILSTNPATRDQQSASLERVLRQFEATCSLYARE</sequence>
<protein>
    <submittedName>
        <fullName evidence="4">(thale cress) hypothetical protein</fullName>
    </submittedName>
</protein>
<dbReference type="EMBL" id="LR881469">
    <property type="protein sequence ID" value="CAD5327426.1"/>
    <property type="molecule type" value="Genomic_DNA"/>
</dbReference>
<proteinExistence type="predicted"/>
<dbReference type="SMART" id="SM00449">
    <property type="entry name" value="SPRY"/>
    <property type="match status" value="1"/>
</dbReference>
<feature type="region of interest" description="Disordered" evidence="1">
    <location>
        <begin position="66"/>
        <end position="88"/>
    </location>
</feature>
<dbReference type="CDD" id="cd12885">
    <property type="entry name" value="SPRY_RanBP_like"/>
    <property type="match status" value="1"/>
</dbReference>
<dbReference type="InterPro" id="IPR013320">
    <property type="entry name" value="ConA-like_dom_sf"/>
</dbReference>
<dbReference type="Pfam" id="PF00622">
    <property type="entry name" value="SPRY"/>
    <property type="match status" value="1"/>
</dbReference>
<dbReference type="PROSITE" id="PS50897">
    <property type="entry name" value="CTLH"/>
    <property type="match status" value="1"/>
</dbReference>
<dbReference type="PROSITE" id="PS50188">
    <property type="entry name" value="B302_SPRY"/>
    <property type="match status" value="1"/>
</dbReference>
<evidence type="ECO:0000313" key="6">
    <source>
        <dbReference type="Proteomes" id="UP000516314"/>
    </source>
</evidence>
<evidence type="ECO:0000313" key="5">
    <source>
        <dbReference type="EMBL" id="CAD5327426.1"/>
    </source>
</evidence>
<dbReference type="InterPro" id="IPR043136">
    <property type="entry name" value="B30.2/SPRY_sf"/>
</dbReference>
<name>A0A7G2F1N4_ARATH</name>
<dbReference type="PANTHER" id="PTHR12864">
    <property type="entry name" value="RAN BINDING PROTEIN 9-RELATED"/>
    <property type="match status" value="1"/>
</dbReference>
<gene>
    <name evidence="4" type="ORF">AT9943_LOCUS15123</name>
    <name evidence="5" type="ORF">AT9943_LOCUS15126</name>
</gene>
<dbReference type="Proteomes" id="UP000516314">
    <property type="component" value="Chromosome 4"/>
</dbReference>
<reference evidence="4 6" key="1">
    <citation type="submission" date="2020-09" db="EMBL/GenBank/DDBJ databases">
        <authorList>
            <person name="Ashkenazy H."/>
        </authorList>
    </citation>
    <scope>NUCLEOTIDE SEQUENCE [LARGE SCALE GENOMIC DNA]</scope>
    <source>
        <strain evidence="6">cv. Cdm-0</strain>
    </source>
</reference>
<dbReference type="SUPFAM" id="SSF49899">
    <property type="entry name" value="Concanavalin A-like lectins/glucanases"/>
    <property type="match status" value="1"/>
</dbReference>
<organism evidence="4 6">
    <name type="scientific">Arabidopsis thaliana</name>
    <name type="common">Mouse-ear cress</name>
    <dbReference type="NCBI Taxonomy" id="3702"/>
    <lineage>
        <taxon>Eukaryota</taxon>
        <taxon>Viridiplantae</taxon>
        <taxon>Streptophyta</taxon>
        <taxon>Embryophyta</taxon>
        <taxon>Tracheophyta</taxon>
        <taxon>Spermatophyta</taxon>
        <taxon>Magnoliopsida</taxon>
        <taxon>eudicotyledons</taxon>
        <taxon>Gunneridae</taxon>
        <taxon>Pentapetalae</taxon>
        <taxon>rosids</taxon>
        <taxon>malvids</taxon>
        <taxon>Brassicales</taxon>
        <taxon>Brassicaceae</taxon>
        <taxon>Camelineae</taxon>
        <taxon>Arabidopsis</taxon>
    </lineage>
</organism>
<dbReference type="Pfam" id="PF10607">
    <property type="entry name" value="CTLH"/>
    <property type="match status" value="1"/>
</dbReference>
<dbReference type="SMART" id="SM00757">
    <property type="entry name" value="CRA"/>
    <property type="match status" value="1"/>
</dbReference>
<evidence type="ECO:0000256" key="1">
    <source>
        <dbReference type="SAM" id="MobiDB-lite"/>
    </source>
</evidence>
<accession>A0A7G2F1N4</accession>
<dbReference type="InterPro" id="IPR050618">
    <property type="entry name" value="Ubq-SigPath_Reg"/>
</dbReference>
<dbReference type="PROSITE" id="PS50896">
    <property type="entry name" value="LISH"/>
    <property type="match status" value="1"/>
</dbReference>
<dbReference type="InterPro" id="IPR006594">
    <property type="entry name" value="LisH"/>
</dbReference>
<feature type="domain" description="B30.2/SPRY" evidence="2">
    <location>
        <begin position="71"/>
        <end position="257"/>
    </location>
</feature>
<evidence type="ECO:0000259" key="3">
    <source>
        <dbReference type="PROSITE" id="PS50897"/>
    </source>
</evidence>
<dbReference type="SMART" id="SM00668">
    <property type="entry name" value="CTLH"/>
    <property type="match status" value="1"/>
</dbReference>
<evidence type="ECO:0000313" key="4">
    <source>
        <dbReference type="EMBL" id="CAD5327422.1"/>
    </source>
</evidence>
<dbReference type="InterPro" id="IPR001870">
    <property type="entry name" value="B30.2/SPRY"/>
</dbReference>
<feature type="domain" description="CTLH" evidence="3">
    <location>
        <begin position="327"/>
        <end position="384"/>
    </location>
</feature>
<evidence type="ECO:0000259" key="2">
    <source>
        <dbReference type="PROSITE" id="PS50188"/>
    </source>
</evidence>
<dbReference type="InterPro" id="IPR006595">
    <property type="entry name" value="CTLH_C"/>
</dbReference>
<dbReference type="EMBL" id="LR881469">
    <property type="protein sequence ID" value="CAD5327422.1"/>
    <property type="molecule type" value="Genomic_DNA"/>
</dbReference>
<dbReference type="AlphaFoldDB" id="A0A7G2F1N4"/>